<dbReference type="Pfam" id="PF13687">
    <property type="entry name" value="DUF4153"/>
    <property type="match status" value="1"/>
</dbReference>
<dbReference type="InterPro" id="IPR025291">
    <property type="entry name" value="DUF4153"/>
</dbReference>
<dbReference type="RefSeq" id="WP_076629810.1">
    <property type="nucleotide sequence ID" value="NZ_CP019312.1"/>
</dbReference>
<feature type="transmembrane region" description="Helical" evidence="1">
    <location>
        <begin position="396"/>
        <end position="415"/>
    </location>
</feature>
<feature type="transmembrane region" description="Helical" evidence="1">
    <location>
        <begin position="217"/>
        <end position="234"/>
    </location>
</feature>
<protein>
    <submittedName>
        <fullName evidence="2">Uncharacterized protein</fullName>
    </submittedName>
</protein>
<evidence type="ECO:0000313" key="3">
    <source>
        <dbReference type="Proteomes" id="UP000186336"/>
    </source>
</evidence>
<keyword evidence="1" id="KW-1133">Transmembrane helix</keyword>
<name>A0A1P8MZ73_9RHOB</name>
<dbReference type="Proteomes" id="UP000186336">
    <property type="component" value="Chromosome"/>
</dbReference>
<organism evidence="2 3">
    <name type="scientific">Tateyamaria omphalii</name>
    <dbReference type="NCBI Taxonomy" id="299262"/>
    <lineage>
        <taxon>Bacteria</taxon>
        <taxon>Pseudomonadati</taxon>
        <taxon>Pseudomonadota</taxon>
        <taxon>Alphaproteobacteria</taxon>
        <taxon>Rhodobacterales</taxon>
        <taxon>Roseobacteraceae</taxon>
        <taxon>Tateyamaria</taxon>
    </lineage>
</organism>
<keyword evidence="1" id="KW-0472">Membrane</keyword>
<feature type="transmembrane region" description="Helical" evidence="1">
    <location>
        <begin position="255"/>
        <end position="284"/>
    </location>
</feature>
<dbReference type="EMBL" id="CP019312">
    <property type="protein sequence ID" value="APX13376.1"/>
    <property type="molecule type" value="Genomic_DNA"/>
</dbReference>
<gene>
    <name evidence="2" type="ORF">BWR18_18075</name>
</gene>
<keyword evidence="3" id="KW-1185">Reference proteome</keyword>
<feature type="transmembrane region" description="Helical" evidence="1">
    <location>
        <begin position="64"/>
        <end position="80"/>
    </location>
</feature>
<feature type="transmembrane region" description="Helical" evidence="1">
    <location>
        <begin position="304"/>
        <end position="325"/>
    </location>
</feature>
<feature type="transmembrane region" description="Helical" evidence="1">
    <location>
        <begin position="364"/>
        <end position="384"/>
    </location>
</feature>
<evidence type="ECO:0000256" key="1">
    <source>
        <dbReference type="SAM" id="Phobius"/>
    </source>
</evidence>
<accession>A0A1P8MZ73</accession>
<dbReference type="KEGG" id="tom:BWR18_18075"/>
<evidence type="ECO:0000313" key="2">
    <source>
        <dbReference type="EMBL" id="APX13376.1"/>
    </source>
</evidence>
<proteinExistence type="predicted"/>
<dbReference type="AlphaFoldDB" id="A0A1P8MZ73"/>
<feature type="transmembrane region" description="Helical" evidence="1">
    <location>
        <begin position="109"/>
        <end position="129"/>
    </location>
</feature>
<feature type="transmembrane region" description="Helical" evidence="1">
    <location>
        <begin position="332"/>
        <end position="352"/>
    </location>
</feature>
<feature type="transmembrane region" description="Helical" evidence="1">
    <location>
        <begin position="87"/>
        <end position="103"/>
    </location>
</feature>
<feature type="transmembrane region" description="Helical" evidence="1">
    <location>
        <begin position="41"/>
        <end position="58"/>
    </location>
</feature>
<dbReference type="STRING" id="299262.BWR18_18075"/>
<keyword evidence="1" id="KW-0812">Transmembrane</keyword>
<feature type="transmembrane region" description="Helical" evidence="1">
    <location>
        <begin position="173"/>
        <end position="197"/>
    </location>
</feature>
<sequence>MQANVIPGVPVKMQQDGWWLDDPVDPVAQRNRARRRDGGKALLLLALIALGDVLVWGVAPGINVAVFAGVVLLAGLGLAWPRLSVRTRCAVAAGGVLSLLPLVELVQPLSVIIALAGSSVCMAVLAGVSRADVLRGAARLWWVAPVQGLSDGARAARRVGDVSLARSDLRSVALAWAVPAGATLLFTCLILAANPILDRWVQEVLSLDWSGPGWGRVWFWLCLSALIWPALVTSKMRERLRARKPEKITVRRPGLVNAGSVARSLVAFNMLFAVQTGMDILFLYGDAALPDGISPATYAHRGAYPLLVTALLAGLFAVLAQPFLAGRPVLRWLMLLWLAQTVALVVASLWRLDLYVDAFGLTRLRVAAYIWMWLVAVGLGLVVWQIWRNKSASWMMLRSGALGAAVLYACAFYSFDARVAAHNLQTQERPDFALLCGLSEDAIPALTATHGSNWRAVCVPYYDAPKLFEPAGWREWGFRNWRTRNSLHAMTIEPAVP</sequence>
<reference evidence="2 3" key="1">
    <citation type="submission" date="2017-01" db="EMBL/GenBank/DDBJ databases">
        <title>Complete genome of Tateyamaria omphalii DOK1-4 isolated from seawater in Dokdo.</title>
        <authorList>
            <person name="Kim J.H."/>
            <person name="Chi W.-J."/>
        </authorList>
    </citation>
    <scope>NUCLEOTIDE SEQUENCE [LARGE SCALE GENOMIC DNA]</scope>
    <source>
        <strain evidence="2 3">DOK1-4</strain>
    </source>
</reference>